<dbReference type="AlphaFoldDB" id="A0A1I8PPC0"/>
<proteinExistence type="predicted"/>
<evidence type="ECO:0000313" key="3">
    <source>
        <dbReference type="Proteomes" id="UP000095300"/>
    </source>
</evidence>
<feature type="compositionally biased region" description="Basic and acidic residues" evidence="1">
    <location>
        <begin position="63"/>
        <end position="77"/>
    </location>
</feature>
<dbReference type="VEuPathDB" id="VectorBase:SCAU009910"/>
<keyword evidence="3" id="KW-1185">Reference proteome</keyword>
<dbReference type="OrthoDB" id="8043261at2759"/>
<feature type="compositionally biased region" description="Low complexity" evidence="1">
    <location>
        <begin position="17"/>
        <end position="32"/>
    </location>
</feature>
<name>A0A1I8PPC0_STOCA</name>
<protein>
    <submittedName>
        <fullName evidence="2">Uncharacterized protein</fullName>
    </submittedName>
</protein>
<evidence type="ECO:0000256" key="1">
    <source>
        <dbReference type="SAM" id="MobiDB-lite"/>
    </source>
</evidence>
<dbReference type="STRING" id="35570.A0A1I8PPC0"/>
<feature type="region of interest" description="Disordered" evidence="1">
    <location>
        <begin position="16"/>
        <end position="86"/>
    </location>
</feature>
<accession>A0A1I8PPC0</accession>
<dbReference type="Proteomes" id="UP000095300">
    <property type="component" value="Unassembled WGS sequence"/>
</dbReference>
<dbReference type="KEGG" id="scac:106086254"/>
<feature type="compositionally biased region" description="Low complexity" evidence="1">
    <location>
        <begin position="43"/>
        <end position="55"/>
    </location>
</feature>
<reference evidence="2" key="1">
    <citation type="submission" date="2020-05" db="UniProtKB">
        <authorList>
            <consortium name="EnsemblMetazoa"/>
        </authorList>
    </citation>
    <scope>IDENTIFICATION</scope>
    <source>
        <strain evidence="2">USDA</strain>
    </source>
</reference>
<evidence type="ECO:0000313" key="2">
    <source>
        <dbReference type="EnsemblMetazoa" id="SCAU009910-PC"/>
    </source>
</evidence>
<organism evidence="2 3">
    <name type="scientific">Stomoxys calcitrans</name>
    <name type="common">Stable fly</name>
    <name type="synonym">Conops calcitrans</name>
    <dbReference type="NCBI Taxonomy" id="35570"/>
    <lineage>
        <taxon>Eukaryota</taxon>
        <taxon>Metazoa</taxon>
        <taxon>Ecdysozoa</taxon>
        <taxon>Arthropoda</taxon>
        <taxon>Hexapoda</taxon>
        <taxon>Insecta</taxon>
        <taxon>Pterygota</taxon>
        <taxon>Neoptera</taxon>
        <taxon>Endopterygota</taxon>
        <taxon>Diptera</taxon>
        <taxon>Brachycera</taxon>
        <taxon>Muscomorpha</taxon>
        <taxon>Muscoidea</taxon>
        <taxon>Muscidae</taxon>
        <taxon>Stomoxys</taxon>
    </lineage>
</organism>
<sequence>MILLSNEVMSALHTPVSYTSGSSSELSETASTEENKPRDNKGTSSVTSPINSSVSRIPTIWKRMRDSTHDKDAESKRPPWRAVSISTLPKPDKNALLRAKLLDASRRLRATKIAVGVQTDIVPSKLMKDVALGPQTNLILLKDFGVLTDGSYTKRRDGTTEYILTYSVAQMTDSVKRETVSTQTLIPRLSGDAFLEACSLPVPLDQLAWSQCTPTEKILLKKFINMRDYFIPVTAHFKEKNMHSKRTDNDLHAATVTIKYPNQTLGCNTYSPNKLYHTEFSWNFEYDSDYIEYAKQLSSYTTKNNAHKSSLAPCGEQNSSSLRYLSQFLDDLIDETITLADLIQLKTLQSKINSWGDLHVREENVKKEEANSINNKLPSKHWVPIIDKQEEVLANLKTIKLKNMHTKK</sequence>
<gene>
    <name evidence="2" type="primary">106086254</name>
</gene>
<dbReference type="EnsemblMetazoa" id="SCAU009910-RC">
    <property type="protein sequence ID" value="SCAU009910-PC"/>
    <property type="gene ID" value="SCAU009910"/>
</dbReference>